<evidence type="ECO:0000259" key="1">
    <source>
        <dbReference type="Pfam" id="PF02627"/>
    </source>
</evidence>
<dbReference type="GO" id="GO:0051920">
    <property type="term" value="F:peroxiredoxin activity"/>
    <property type="evidence" value="ECO:0007669"/>
    <property type="project" value="InterPro"/>
</dbReference>
<accession>V4RGS1</accession>
<dbReference type="Pfam" id="PF02627">
    <property type="entry name" value="CMD"/>
    <property type="match status" value="1"/>
</dbReference>
<gene>
    <name evidence="2" type="ORF">N177_4195</name>
</gene>
<dbReference type="OrthoDB" id="9801400at2"/>
<dbReference type="PANTHER" id="PTHR33570">
    <property type="entry name" value="4-CARBOXYMUCONOLACTONE DECARBOXYLASE FAMILY PROTEIN"/>
    <property type="match status" value="1"/>
</dbReference>
<keyword evidence="3" id="KW-1185">Reference proteome</keyword>
<dbReference type="SUPFAM" id="SSF69118">
    <property type="entry name" value="AhpD-like"/>
    <property type="match status" value="1"/>
</dbReference>
<dbReference type="PANTHER" id="PTHR33570:SF2">
    <property type="entry name" value="CARBOXYMUCONOLACTONE DECARBOXYLASE-LIKE DOMAIN-CONTAINING PROTEIN"/>
    <property type="match status" value="1"/>
</dbReference>
<dbReference type="InterPro" id="IPR029032">
    <property type="entry name" value="AhpD-like"/>
</dbReference>
<dbReference type="EMBL" id="AWXZ01000044">
    <property type="protein sequence ID" value="ESR22465.1"/>
    <property type="molecule type" value="Genomic_DNA"/>
</dbReference>
<sequence>MNEDDRHAAGMRNRRSVLGDAHVDRAEARKTPFDERFQHFITRNAWGDIWESRTIDRKTRSLLTMAMLLAMGHEEEFAMHVRASVNCGVTEEELSDLLMQAAIYCGVPAANSGYRIAKSVLAERAADSG</sequence>
<dbReference type="InterPro" id="IPR003779">
    <property type="entry name" value="CMD-like"/>
</dbReference>
<dbReference type="AlphaFoldDB" id="V4RGS1"/>
<name>V4RGS1_9HYPH</name>
<dbReference type="NCBIfam" id="TIGR02425">
    <property type="entry name" value="decarb_PcaC"/>
    <property type="match status" value="1"/>
</dbReference>
<dbReference type="GO" id="GO:0047575">
    <property type="term" value="F:4-carboxymuconolactone decarboxylase activity"/>
    <property type="evidence" value="ECO:0007669"/>
    <property type="project" value="UniProtKB-EC"/>
</dbReference>
<dbReference type="InterPro" id="IPR012788">
    <property type="entry name" value="Decarb_PcaC"/>
</dbReference>
<evidence type="ECO:0000313" key="3">
    <source>
        <dbReference type="Proteomes" id="UP000017819"/>
    </source>
</evidence>
<proteinExistence type="predicted"/>
<protein>
    <submittedName>
        <fullName evidence="2">4-carboxymuconolactone decarboxylase</fullName>
        <ecNumber evidence="2">4.1.1.44</ecNumber>
    </submittedName>
</protein>
<keyword evidence="2" id="KW-0456">Lyase</keyword>
<reference evidence="2 3" key="1">
    <citation type="journal article" date="2014" name="Genome Announc.">
        <title>Draft Genome Sequence of Lutibaculum baratangense Strain AMV1T, Isolated from a Mud Volcano in Andamans, India.</title>
        <authorList>
            <person name="Singh A."/>
            <person name="Sreenivas A."/>
            <person name="Sathyanarayana Reddy G."/>
            <person name="Pinnaka A.K."/>
            <person name="Shivaji S."/>
        </authorList>
    </citation>
    <scope>NUCLEOTIDE SEQUENCE [LARGE SCALE GENOMIC DNA]</scope>
    <source>
        <strain evidence="2 3">AMV1</strain>
    </source>
</reference>
<comment type="caution">
    <text evidence="2">The sequence shown here is derived from an EMBL/GenBank/DDBJ whole genome shotgun (WGS) entry which is preliminary data.</text>
</comment>
<dbReference type="STRING" id="631454.N177_4195"/>
<evidence type="ECO:0000313" key="2">
    <source>
        <dbReference type="EMBL" id="ESR22465.1"/>
    </source>
</evidence>
<dbReference type="EC" id="4.1.1.44" evidence="2"/>
<dbReference type="PATRIC" id="fig|631454.5.peg.4139"/>
<feature type="domain" description="Carboxymuconolactone decarboxylase-like" evidence="1">
    <location>
        <begin position="36"/>
        <end position="118"/>
    </location>
</feature>
<organism evidence="2 3">
    <name type="scientific">Lutibaculum baratangense AMV1</name>
    <dbReference type="NCBI Taxonomy" id="631454"/>
    <lineage>
        <taxon>Bacteria</taxon>
        <taxon>Pseudomonadati</taxon>
        <taxon>Pseudomonadota</taxon>
        <taxon>Alphaproteobacteria</taxon>
        <taxon>Hyphomicrobiales</taxon>
        <taxon>Tepidamorphaceae</taxon>
        <taxon>Lutibaculum</taxon>
    </lineage>
</organism>
<dbReference type="Proteomes" id="UP000017819">
    <property type="component" value="Unassembled WGS sequence"/>
</dbReference>
<dbReference type="Gene3D" id="1.20.1290.10">
    <property type="entry name" value="AhpD-like"/>
    <property type="match status" value="1"/>
</dbReference>
<dbReference type="eggNOG" id="COG0599">
    <property type="taxonomic scope" value="Bacteria"/>
</dbReference>
<dbReference type="InterPro" id="IPR052512">
    <property type="entry name" value="4CMD/NDH-1_regulator"/>
</dbReference>
<dbReference type="RefSeq" id="WP_023434297.1">
    <property type="nucleotide sequence ID" value="NZ_AWXZ01000044.1"/>
</dbReference>